<gene>
    <name evidence="3" type="ORF">LAQU0_S04e10616g</name>
</gene>
<organism evidence="3 4">
    <name type="scientific">Lachancea quebecensis</name>
    <dbReference type="NCBI Taxonomy" id="1654605"/>
    <lineage>
        <taxon>Eukaryota</taxon>
        <taxon>Fungi</taxon>
        <taxon>Dikarya</taxon>
        <taxon>Ascomycota</taxon>
        <taxon>Saccharomycotina</taxon>
        <taxon>Saccharomycetes</taxon>
        <taxon>Saccharomycetales</taxon>
        <taxon>Saccharomycetaceae</taxon>
        <taxon>Lachancea</taxon>
    </lineage>
</organism>
<dbReference type="NCBIfam" id="TIGR04306">
    <property type="entry name" value="salvage_TenA"/>
    <property type="match status" value="1"/>
</dbReference>
<dbReference type="FunFam" id="1.20.910.10:FF:000003">
    <property type="entry name" value="Hydroxymethylpyrimidine/phosphomethylpyrimidine kinase THI20"/>
    <property type="match status" value="1"/>
</dbReference>
<evidence type="ECO:0000259" key="2">
    <source>
        <dbReference type="Pfam" id="PF08543"/>
    </source>
</evidence>
<keyword evidence="4" id="KW-1185">Reference proteome</keyword>
<dbReference type="PANTHER" id="PTHR20858">
    <property type="entry name" value="PHOSPHOMETHYLPYRIMIDINE KINASE"/>
    <property type="match status" value="1"/>
</dbReference>
<proteinExistence type="predicted"/>
<feature type="domain" description="Pyridoxamine kinase/Phosphomethylpyrimidine kinase" evidence="2">
    <location>
        <begin position="40"/>
        <end position="292"/>
    </location>
</feature>
<dbReference type="InterPro" id="IPR004305">
    <property type="entry name" value="Thiaminase-2/PQQC"/>
</dbReference>
<dbReference type="AlphaFoldDB" id="A0A0P1KQS3"/>
<evidence type="ECO:0000259" key="1">
    <source>
        <dbReference type="Pfam" id="PF03070"/>
    </source>
</evidence>
<dbReference type="Proteomes" id="UP000236544">
    <property type="component" value="Unassembled WGS sequence"/>
</dbReference>
<accession>A0A0P1KQS3</accession>
<name>A0A0P1KQS3_9SACH</name>
<dbReference type="GO" id="GO:0008902">
    <property type="term" value="F:hydroxymethylpyrimidine kinase activity"/>
    <property type="evidence" value="ECO:0007669"/>
    <property type="project" value="TreeGrafter"/>
</dbReference>
<dbReference type="Gene3D" id="3.40.1190.20">
    <property type="match status" value="1"/>
</dbReference>
<dbReference type="Pfam" id="PF08543">
    <property type="entry name" value="Phos_pyr_kin"/>
    <property type="match status" value="1"/>
</dbReference>
<dbReference type="InterPro" id="IPR004399">
    <property type="entry name" value="HMP/HMP-P_kinase_dom"/>
</dbReference>
<dbReference type="SUPFAM" id="SSF48613">
    <property type="entry name" value="Heme oxygenase-like"/>
    <property type="match status" value="1"/>
</dbReference>
<dbReference type="GO" id="GO:0009228">
    <property type="term" value="P:thiamine biosynthetic process"/>
    <property type="evidence" value="ECO:0007669"/>
    <property type="project" value="InterPro"/>
</dbReference>
<dbReference type="PANTHER" id="PTHR20858:SF17">
    <property type="entry name" value="HYDROXYMETHYLPYRIMIDINE_PHOSPHOMETHYLPYRIMIDINE KINASE THI20-RELATED"/>
    <property type="match status" value="1"/>
</dbReference>
<dbReference type="GO" id="GO:0050334">
    <property type="term" value="F:thiaminase activity"/>
    <property type="evidence" value="ECO:0007669"/>
    <property type="project" value="InterPro"/>
</dbReference>
<dbReference type="SUPFAM" id="SSF53613">
    <property type="entry name" value="Ribokinase-like"/>
    <property type="match status" value="1"/>
</dbReference>
<dbReference type="OrthoDB" id="10028886at2759"/>
<dbReference type="GO" id="GO:0008972">
    <property type="term" value="F:phosphomethylpyrimidine kinase activity"/>
    <property type="evidence" value="ECO:0007669"/>
    <property type="project" value="InterPro"/>
</dbReference>
<dbReference type="EMBL" id="LN890563">
    <property type="protein sequence ID" value="CUS22204.1"/>
    <property type="molecule type" value="Genomic_DNA"/>
</dbReference>
<dbReference type="Gene3D" id="1.20.910.10">
    <property type="entry name" value="Heme oxygenase-like"/>
    <property type="match status" value="1"/>
</dbReference>
<dbReference type="NCBIfam" id="TIGR00097">
    <property type="entry name" value="HMP-P_kinase"/>
    <property type="match status" value="1"/>
</dbReference>
<dbReference type="GO" id="GO:0005829">
    <property type="term" value="C:cytosol"/>
    <property type="evidence" value="ECO:0007669"/>
    <property type="project" value="TreeGrafter"/>
</dbReference>
<dbReference type="InterPro" id="IPR013749">
    <property type="entry name" value="PM/HMP-P_kinase-1"/>
</dbReference>
<dbReference type="InterPro" id="IPR029056">
    <property type="entry name" value="Ribokinase-like"/>
</dbReference>
<protein>
    <submittedName>
        <fullName evidence="3">LAQU0S04e10616g1_1</fullName>
    </submittedName>
</protein>
<sequence length="571" mass="63430">MSSFANSASTREVTISNAPPYVALKKGEQLPTVMTVATSDPSGGAGIEADLKTFTAHRCYGLTCMAALTAQTPEGVYAIHEIPKDHFKLTLETNLRDMRVDAIKTGMLTKAAVEVLYETFGAMTADERPHLVVDPVLVATSGSTLVKDQSVIEFIKTLAPLATLLTPNAYEAGRILGHENLELKSVEDLVKTACEVQKATSCPNVLLKGGHAPWVDAKGQKRVTDVLRLGDKTVLYQSVFCTSENTHGTGCTLASAIASNLAHGESLQHAVFGGIQYVHNAIEIGCTVTQPHVKHNGPINHIYAIKQPLQEMVEDLSYSAHALRVDDNRSNSTASSSSSSLVSQIRDSGSFFDYLIADPRVKPYWESYTRHEFVKRVADGTLARDKFRFFLEQDYAYLDNYAQIHCIAASKAPTTEDFDKSVHIVSEIKTEMEKHREKMIRQFDISDMKHFDQIKMGSALRNYARFFDDVARNGSWIHLCVALSPCLMGYGHALRNFKDKITVPKGDIYHSWCEDYLAPWYVEAMDAGLILLDRVCQMSDDWDTLCKIYASVCKLETEFWDAALHYSPETD</sequence>
<dbReference type="InterPro" id="IPR016084">
    <property type="entry name" value="Haem_Oase-like_multi-hlx"/>
</dbReference>
<dbReference type="Pfam" id="PF03070">
    <property type="entry name" value="TENA_THI-4"/>
    <property type="match status" value="1"/>
</dbReference>
<evidence type="ECO:0000313" key="4">
    <source>
        <dbReference type="Proteomes" id="UP000236544"/>
    </source>
</evidence>
<feature type="domain" description="Thiaminase-2/PQQC" evidence="1">
    <location>
        <begin position="359"/>
        <end position="565"/>
    </location>
</feature>
<dbReference type="InterPro" id="IPR027574">
    <property type="entry name" value="Thiaminase_II"/>
</dbReference>
<evidence type="ECO:0000313" key="3">
    <source>
        <dbReference type="EMBL" id="CUS22204.1"/>
    </source>
</evidence>
<dbReference type="CDD" id="cd19367">
    <property type="entry name" value="TenA_C_ScTHI20-like"/>
    <property type="match status" value="1"/>
</dbReference>
<dbReference type="CDD" id="cd01169">
    <property type="entry name" value="HMPP_kinase"/>
    <property type="match status" value="1"/>
</dbReference>
<reference evidence="4" key="1">
    <citation type="submission" date="2015-10" db="EMBL/GenBank/DDBJ databases">
        <authorList>
            <person name="Devillers H."/>
        </authorList>
    </citation>
    <scope>NUCLEOTIDE SEQUENCE [LARGE SCALE GENOMIC DNA]</scope>
</reference>